<feature type="non-terminal residue" evidence="2">
    <location>
        <position position="46"/>
    </location>
</feature>
<proteinExistence type="predicted"/>
<evidence type="ECO:0000256" key="1">
    <source>
        <dbReference type="SAM" id="MobiDB-lite"/>
    </source>
</evidence>
<feature type="compositionally biased region" description="Acidic residues" evidence="1">
    <location>
        <begin position="33"/>
        <end position="46"/>
    </location>
</feature>
<sequence length="46" mass="5244">MRKEESMEKVQITVTGKCSGDEDRIKELKEMSPEDALEVLTEEGED</sequence>
<comment type="caution">
    <text evidence="2">The sequence shown here is derived from an EMBL/GenBank/DDBJ whole genome shotgun (WGS) entry which is preliminary data.</text>
</comment>
<gene>
    <name evidence="2" type="ORF">S12H4_50667</name>
</gene>
<protein>
    <submittedName>
        <fullName evidence="2">Uncharacterized protein</fullName>
    </submittedName>
</protein>
<dbReference type="AlphaFoldDB" id="X1TR22"/>
<feature type="compositionally biased region" description="Basic and acidic residues" evidence="1">
    <location>
        <begin position="21"/>
        <end position="32"/>
    </location>
</feature>
<evidence type="ECO:0000313" key="2">
    <source>
        <dbReference type="EMBL" id="GAJ07803.1"/>
    </source>
</evidence>
<dbReference type="EMBL" id="BARW01031935">
    <property type="protein sequence ID" value="GAJ07803.1"/>
    <property type="molecule type" value="Genomic_DNA"/>
</dbReference>
<name>X1TR22_9ZZZZ</name>
<accession>X1TR22</accession>
<reference evidence="2" key="1">
    <citation type="journal article" date="2014" name="Front. Microbiol.">
        <title>High frequency of phylogenetically diverse reductive dehalogenase-homologous genes in deep subseafloor sedimentary metagenomes.</title>
        <authorList>
            <person name="Kawai M."/>
            <person name="Futagami T."/>
            <person name="Toyoda A."/>
            <person name="Takaki Y."/>
            <person name="Nishi S."/>
            <person name="Hori S."/>
            <person name="Arai W."/>
            <person name="Tsubouchi T."/>
            <person name="Morono Y."/>
            <person name="Uchiyama I."/>
            <person name="Ito T."/>
            <person name="Fujiyama A."/>
            <person name="Inagaki F."/>
            <person name="Takami H."/>
        </authorList>
    </citation>
    <scope>NUCLEOTIDE SEQUENCE</scope>
    <source>
        <strain evidence="2">Expedition CK06-06</strain>
    </source>
</reference>
<feature type="region of interest" description="Disordered" evidence="1">
    <location>
        <begin position="21"/>
        <end position="46"/>
    </location>
</feature>
<organism evidence="2">
    <name type="scientific">marine sediment metagenome</name>
    <dbReference type="NCBI Taxonomy" id="412755"/>
    <lineage>
        <taxon>unclassified sequences</taxon>
        <taxon>metagenomes</taxon>
        <taxon>ecological metagenomes</taxon>
    </lineage>
</organism>